<dbReference type="PROSITE" id="PS50011">
    <property type="entry name" value="PROTEIN_KINASE_DOM"/>
    <property type="match status" value="1"/>
</dbReference>
<dbReference type="InterPro" id="IPR008266">
    <property type="entry name" value="Tyr_kinase_AS"/>
</dbReference>
<dbReference type="Gene3D" id="1.25.40.10">
    <property type="entry name" value="Tetratricopeptide repeat domain"/>
    <property type="match status" value="1"/>
</dbReference>
<dbReference type="SMART" id="SM00671">
    <property type="entry name" value="SEL1"/>
    <property type="match status" value="2"/>
</dbReference>
<dbReference type="CDD" id="cd21037">
    <property type="entry name" value="MLKL_NTD"/>
    <property type="match status" value="1"/>
</dbReference>
<dbReference type="InterPro" id="IPR001245">
    <property type="entry name" value="Ser-Thr/Tyr_kinase_cat_dom"/>
</dbReference>
<dbReference type="Pfam" id="PF08238">
    <property type="entry name" value="Sel1"/>
    <property type="match status" value="2"/>
</dbReference>
<proteinExistence type="predicted"/>
<dbReference type="Pfam" id="PF07714">
    <property type="entry name" value="PK_Tyr_Ser-Thr"/>
    <property type="match status" value="1"/>
</dbReference>
<dbReference type="InterPro" id="IPR036537">
    <property type="entry name" value="Adaptor_Cbl_N_dom_sf"/>
</dbReference>
<evidence type="ECO:0000313" key="2">
    <source>
        <dbReference type="EMBL" id="CAG8520566.1"/>
    </source>
</evidence>
<feature type="non-terminal residue" evidence="2">
    <location>
        <position position="1"/>
    </location>
</feature>
<dbReference type="InterPro" id="IPR059179">
    <property type="entry name" value="MLKL-like_MCAfunc"/>
</dbReference>
<organism evidence="2 3">
    <name type="scientific">Gigaspora margarita</name>
    <dbReference type="NCBI Taxonomy" id="4874"/>
    <lineage>
        <taxon>Eukaryota</taxon>
        <taxon>Fungi</taxon>
        <taxon>Fungi incertae sedis</taxon>
        <taxon>Mucoromycota</taxon>
        <taxon>Glomeromycotina</taxon>
        <taxon>Glomeromycetes</taxon>
        <taxon>Diversisporales</taxon>
        <taxon>Gigasporaceae</taxon>
        <taxon>Gigaspora</taxon>
    </lineage>
</organism>
<reference evidence="2 3" key="1">
    <citation type="submission" date="2021-06" db="EMBL/GenBank/DDBJ databases">
        <authorList>
            <person name="Kallberg Y."/>
            <person name="Tangrot J."/>
            <person name="Rosling A."/>
        </authorList>
    </citation>
    <scope>NUCLEOTIDE SEQUENCE [LARGE SCALE GENOMIC DNA]</scope>
    <source>
        <strain evidence="2 3">120-4 pot B 10/14</strain>
    </source>
</reference>
<accession>A0ABM8W470</accession>
<dbReference type="Gene3D" id="1.20.930.20">
    <property type="entry name" value="Adaptor protein Cbl, N-terminal domain"/>
    <property type="match status" value="1"/>
</dbReference>
<protein>
    <submittedName>
        <fullName evidence="2">22294_t:CDS:1</fullName>
    </submittedName>
</protein>
<dbReference type="InterPro" id="IPR006597">
    <property type="entry name" value="Sel1-like"/>
</dbReference>
<dbReference type="InterPro" id="IPR011990">
    <property type="entry name" value="TPR-like_helical_dom_sf"/>
</dbReference>
<dbReference type="InterPro" id="IPR000719">
    <property type="entry name" value="Prot_kinase_dom"/>
</dbReference>
<dbReference type="EMBL" id="CAJVQB010001094">
    <property type="protein sequence ID" value="CAG8520566.1"/>
    <property type="molecule type" value="Genomic_DNA"/>
</dbReference>
<dbReference type="InterPro" id="IPR051681">
    <property type="entry name" value="Ser/Thr_Kinases-Pseudokinases"/>
</dbReference>
<gene>
    <name evidence="2" type="ORF">GMARGA_LOCUS3133</name>
</gene>
<dbReference type="Proteomes" id="UP000789901">
    <property type="component" value="Unassembled WGS sequence"/>
</dbReference>
<comment type="caution">
    <text evidence="2">The sequence shown here is derived from an EMBL/GenBank/DDBJ whole genome shotgun (WGS) entry which is preliminary data.</text>
</comment>
<evidence type="ECO:0000259" key="1">
    <source>
        <dbReference type="PROSITE" id="PS50011"/>
    </source>
</evidence>
<dbReference type="InterPro" id="IPR011009">
    <property type="entry name" value="Kinase-like_dom_sf"/>
</dbReference>
<keyword evidence="3" id="KW-1185">Reference proteome</keyword>
<dbReference type="Gene3D" id="1.10.510.10">
    <property type="entry name" value="Transferase(Phosphotransferase) domain 1"/>
    <property type="match status" value="1"/>
</dbReference>
<sequence>LDFPSVIVIILNMNEATSNNNIGTEVFAQYVPLVKSVKNLINDISLISENAECNKEICLVITNRVKIAECAMDIKMRSTKENESIFRKREYFLTFKSFENLLTNIKDYVTKVSTFNGYKKYLNSIEVKNRYEKLTEEYNTCMKDLNFTMAILNENDRISDAQNVDKALIDVEKTFKEMDDIVTENVDHDNIDELIQKIDILKAEDSDVHIQRIDSNKLIVPAKDDIRGRVFKRVYGGYDVACKPVITEGIERELSVLSKLNQSQYILNFRGLSNVNGVEHMILEWYEYGTLKEVYNKYDIPWNRKVQFVRDICRGIVFLRRANIFHHDIRCENVFVTQSLNSKLGNFKLACKIDKEYNNPSNLIIDIIRWVAPEQIKKYIDHNKRSEVAYTSKCEIFSFGMLIWELCYEKIPYEDLEMKDIAKHVLSGKREKLLIGNLNSSIDEQILKEFNEIIDEAWQHGPDQRIDLSNLHRKLEILAENNPITSSSPGQLGIKTKKEFKEKPQVIGFLLPTEKGIESHRKREHDKAWKCFEENAALGDLLAKYWQANYLSNGYGVVDVDKERAKQLFKEAADNDHTNAQLRYAVLLLHDVVKEKDDSQKGVMRDEIIHYLKLSADNKNIDAMFYLGDIYYNGKHKAPKNEELGLKYLNLAAKNGNDKAIKLLDNTKKI</sequence>
<feature type="domain" description="Protein kinase" evidence="1">
    <location>
        <begin position="216"/>
        <end position="475"/>
    </location>
</feature>
<name>A0ABM8W470_GIGMA</name>
<evidence type="ECO:0000313" key="3">
    <source>
        <dbReference type="Proteomes" id="UP000789901"/>
    </source>
</evidence>
<dbReference type="SUPFAM" id="SSF56112">
    <property type="entry name" value="Protein kinase-like (PK-like)"/>
    <property type="match status" value="1"/>
</dbReference>
<dbReference type="PANTHER" id="PTHR44329">
    <property type="entry name" value="SERINE/THREONINE-PROTEIN KINASE TNNI3K-RELATED"/>
    <property type="match status" value="1"/>
</dbReference>
<dbReference type="PROSITE" id="PS00109">
    <property type="entry name" value="PROTEIN_KINASE_TYR"/>
    <property type="match status" value="1"/>
</dbReference>
<dbReference type="SUPFAM" id="SSF81901">
    <property type="entry name" value="HCP-like"/>
    <property type="match status" value="1"/>
</dbReference>